<sequence length="145" mass="15795">MRLRRPTVGDLPTLNRILKESRAYQGQYAPMLVGYAISADQLARDHFELAEDDKGVIGFFSLTPGEPVELDLMFVADARQGQGFGGQLFQAAVGAARGMGGVRMLIVSNPPAESFYLRQGARRVGEAPPGGRVTWARPILHLDLN</sequence>
<dbReference type="InterPro" id="IPR050832">
    <property type="entry name" value="Bact_Acetyltransf"/>
</dbReference>
<evidence type="ECO:0000256" key="1">
    <source>
        <dbReference type="ARBA" id="ARBA00022679"/>
    </source>
</evidence>
<gene>
    <name evidence="4" type="ORF">Q0812_09040</name>
</gene>
<dbReference type="PROSITE" id="PS51186">
    <property type="entry name" value="GNAT"/>
    <property type="match status" value="1"/>
</dbReference>
<dbReference type="CDD" id="cd04301">
    <property type="entry name" value="NAT_SF"/>
    <property type="match status" value="1"/>
</dbReference>
<feature type="domain" description="N-acetyltransferase" evidence="3">
    <location>
        <begin position="1"/>
        <end position="140"/>
    </location>
</feature>
<evidence type="ECO:0000259" key="3">
    <source>
        <dbReference type="PROSITE" id="PS51186"/>
    </source>
</evidence>
<dbReference type="RefSeq" id="WP_302109999.1">
    <property type="nucleotide sequence ID" value="NZ_JAUKTR010000003.1"/>
</dbReference>
<keyword evidence="1" id="KW-0808">Transferase</keyword>
<dbReference type="SUPFAM" id="SSF55729">
    <property type="entry name" value="Acyl-CoA N-acyltransferases (Nat)"/>
    <property type="match status" value="1"/>
</dbReference>
<reference evidence="4" key="1">
    <citation type="submission" date="2023-07" db="EMBL/GenBank/DDBJ databases">
        <title>Brevundimonas soil sp. nov., isolated from the soil of chemical plant.</title>
        <authorList>
            <person name="Wu N."/>
        </authorList>
    </citation>
    <scope>NUCLEOTIDE SEQUENCE</scope>
    <source>
        <strain evidence="4">XZ-24</strain>
    </source>
</reference>
<dbReference type="EMBL" id="JAUKTR010000003">
    <property type="protein sequence ID" value="MDO1559570.1"/>
    <property type="molecule type" value="Genomic_DNA"/>
</dbReference>
<evidence type="ECO:0000256" key="2">
    <source>
        <dbReference type="ARBA" id="ARBA00023315"/>
    </source>
</evidence>
<name>A0ABT8SLX8_9CAUL</name>
<organism evidence="4 5">
    <name type="scientific">Peiella sedimenti</name>
    <dbReference type="NCBI Taxonomy" id="3061083"/>
    <lineage>
        <taxon>Bacteria</taxon>
        <taxon>Pseudomonadati</taxon>
        <taxon>Pseudomonadota</taxon>
        <taxon>Alphaproteobacteria</taxon>
        <taxon>Caulobacterales</taxon>
        <taxon>Caulobacteraceae</taxon>
        <taxon>Peiella</taxon>
    </lineage>
</organism>
<evidence type="ECO:0000313" key="4">
    <source>
        <dbReference type="EMBL" id="MDO1559570.1"/>
    </source>
</evidence>
<dbReference type="Proteomes" id="UP001169063">
    <property type="component" value="Unassembled WGS sequence"/>
</dbReference>
<dbReference type="InterPro" id="IPR000182">
    <property type="entry name" value="GNAT_dom"/>
</dbReference>
<keyword evidence="2" id="KW-0012">Acyltransferase</keyword>
<protein>
    <submittedName>
        <fullName evidence="4">GNAT family N-acetyltransferase</fullName>
    </submittedName>
</protein>
<dbReference type="PANTHER" id="PTHR43877:SF1">
    <property type="entry name" value="ACETYLTRANSFERASE"/>
    <property type="match status" value="1"/>
</dbReference>
<accession>A0ABT8SLX8</accession>
<dbReference type="InterPro" id="IPR016181">
    <property type="entry name" value="Acyl_CoA_acyltransferase"/>
</dbReference>
<evidence type="ECO:0000313" key="5">
    <source>
        <dbReference type="Proteomes" id="UP001169063"/>
    </source>
</evidence>
<dbReference type="Gene3D" id="3.40.630.30">
    <property type="match status" value="1"/>
</dbReference>
<dbReference type="Pfam" id="PF13508">
    <property type="entry name" value="Acetyltransf_7"/>
    <property type="match status" value="1"/>
</dbReference>
<comment type="caution">
    <text evidence="4">The sequence shown here is derived from an EMBL/GenBank/DDBJ whole genome shotgun (WGS) entry which is preliminary data.</text>
</comment>
<dbReference type="PANTHER" id="PTHR43877">
    <property type="entry name" value="AMINOALKYLPHOSPHONATE N-ACETYLTRANSFERASE-RELATED-RELATED"/>
    <property type="match status" value="1"/>
</dbReference>
<proteinExistence type="predicted"/>
<keyword evidence="5" id="KW-1185">Reference proteome</keyword>